<evidence type="ECO:0000313" key="3">
    <source>
        <dbReference type="EMBL" id="CAH2008741.1"/>
    </source>
</evidence>
<dbReference type="Proteomes" id="UP001152888">
    <property type="component" value="Unassembled WGS sequence"/>
</dbReference>
<feature type="domain" description="DDE-1" evidence="2">
    <location>
        <begin position="66"/>
        <end position="196"/>
    </location>
</feature>
<sequence>MTKENPESSRLGRKPVFSPEIDAQLGVRAYTCQPVLWFDAHTTSSAFRYAKEYDIKEDVPSPTKNGPIAALYASSKNGWINSELFVEWSKHIEKNVNPTENDTVLLVLDNHSSHISIEAYLFCRIKFIHMVSFPPHTSDHLQPLDLTFFGPLNNQLSIEYDLQFTNTGHERISEYDLAELLNRAFSKVATMKKAISGFRIAGIYPLNPDKFTEEDFAPANQIRPLIIEVSIPDTVSDIERPSTPIAGPSTSRESPVNQYKAETSSESDISNAACDDDDEDEFDHFDDAERRDNLNEECGICGKFGRDRELWYRCVGCSTWNHAACSGADRAEGYLCDYCHW</sequence>
<dbReference type="PANTHER" id="PTHR19303:SF74">
    <property type="entry name" value="POGO TRANSPOSABLE ELEMENT WITH KRAB DOMAIN"/>
    <property type="match status" value="1"/>
</dbReference>
<dbReference type="Pfam" id="PF03184">
    <property type="entry name" value="DDE_1"/>
    <property type="match status" value="1"/>
</dbReference>
<dbReference type="CDD" id="cd15517">
    <property type="entry name" value="PHD_TCF19_like"/>
    <property type="match status" value="1"/>
</dbReference>
<feature type="compositionally biased region" description="Polar residues" evidence="1">
    <location>
        <begin position="248"/>
        <end position="270"/>
    </location>
</feature>
<accession>A0A9P0M4L5</accession>
<proteinExistence type="predicted"/>
<organism evidence="3 4">
    <name type="scientific">Acanthoscelides obtectus</name>
    <name type="common">Bean weevil</name>
    <name type="synonym">Bruchus obtectus</name>
    <dbReference type="NCBI Taxonomy" id="200917"/>
    <lineage>
        <taxon>Eukaryota</taxon>
        <taxon>Metazoa</taxon>
        <taxon>Ecdysozoa</taxon>
        <taxon>Arthropoda</taxon>
        <taxon>Hexapoda</taxon>
        <taxon>Insecta</taxon>
        <taxon>Pterygota</taxon>
        <taxon>Neoptera</taxon>
        <taxon>Endopterygota</taxon>
        <taxon>Coleoptera</taxon>
        <taxon>Polyphaga</taxon>
        <taxon>Cucujiformia</taxon>
        <taxon>Chrysomeloidea</taxon>
        <taxon>Chrysomelidae</taxon>
        <taxon>Bruchinae</taxon>
        <taxon>Bruchini</taxon>
        <taxon>Acanthoscelides</taxon>
    </lineage>
</organism>
<evidence type="ECO:0000256" key="1">
    <source>
        <dbReference type="SAM" id="MobiDB-lite"/>
    </source>
</evidence>
<evidence type="ECO:0000313" key="4">
    <source>
        <dbReference type="Proteomes" id="UP001152888"/>
    </source>
</evidence>
<gene>
    <name evidence="3" type="ORF">ACAOBT_LOCUS30417</name>
</gene>
<dbReference type="EMBL" id="CAKOFQ010007829">
    <property type="protein sequence ID" value="CAH2008741.1"/>
    <property type="molecule type" value="Genomic_DNA"/>
</dbReference>
<dbReference type="AlphaFoldDB" id="A0A9P0M4L5"/>
<protein>
    <recommendedName>
        <fullName evidence="2">DDE-1 domain-containing protein</fullName>
    </recommendedName>
</protein>
<dbReference type="GO" id="GO:0005634">
    <property type="term" value="C:nucleus"/>
    <property type="evidence" value="ECO:0007669"/>
    <property type="project" value="TreeGrafter"/>
</dbReference>
<dbReference type="InterPro" id="IPR050863">
    <property type="entry name" value="CenT-Element_Derived"/>
</dbReference>
<name>A0A9P0M4L5_ACAOB</name>
<dbReference type="SUPFAM" id="SSF57903">
    <property type="entry name" value="FYVE/PHD zinc finger"/>
    <property type="match status" value="1"/>
</dbReference>
<evidence type="ECO:0000259" key="2">
    <source>
        <dbReference type="Pfam" id="PF03184"/>
    </source>
</evidence>
<dbReference type="InterPro" id="IPR004875">
    <property type="entry name" value="DDE_SF_endonuclease_dom"/>
</dbReference>
<comment type="caution">
    <text evidence="3">The sequence shown here is derived from an EMBL/GenBank/DDBJ whole genome shotgun (WGS) entry which is preliminary data.</text>
</comment>
<dbReference type="OrthoDB" id="6769576at2759"/>
<feature type="region of interest" description="Disordered" evidence="1">
    <location>
        <begin position="237"/>
        <end position="277"/>
    </location>
</feature>
<dbReference type="GO" id="GO:0003677">
    <property type="term" value="F:DNA binding"/>
    <property type="evidence" value="ECO:0007669"/>
    <property type="project" value="TreeGrafter"/>
</dbReference>
<keyword evidence="4" id="KW-1185">Reference proteome</keyword>
<reference evidence="3" key="1">
    <citation type="submission" date="2022-03" db="EMBL/GenBank/DDBJ databases">
        <authorList>
            <person name="Sayadi A."/>
        </authorList>
    </citation>
    <scope>NUCLEOTIDE SEQUENCE</scope>
</reference>
<dbReference type="PANTHER" id="PTHR19303">
    <property type="entry name" value="TRANSPOSON"/>
    <property type="match status" value="1"/>
</dbReference>
<dbReference type="InterPro" id="IPR011011">
    <property type="entry name" value="Znf_FYVE_PHD"/>
</dbReference>